<name>A0A8T9CGL5_9HELO</name>
<keyword evidence="1" id="KW-0812">Transmembrane</keyword>
<feature type="transmembrane region" description="Helical" evidence="1">
    <location>
        <begin position="209"/>
        <end position="231"/>
    </location>
</feature>
<evidence type="ECO:0000259" key="2">
    <source>
        <dbReference type="Pfam" id="PF20237"/>
    </source>
</evidence>
<keyword evidence="1" id="KW-1133">Transmembrane helix</keyword>
<dbReference type="InterPro" id="IPR046529">
    <property type="entry name" value="DUF6594"/>
</dbReference>
<proteinExistence type="predicted"/>
<reference evidence="3 4" key="1">
    <citation type="submission" date="2018-05" db="EMBL/GenBank/DDBJ databases">
        <title>Genome sequencing and assembly of the regulated plant pathogen Lachnellula willkommii and related sister species for the development of diagnostic species identification markers.</title>
        <authorList>
            <person name="Giroux E."/>
            <person name="Bilodeau G."/>
        </authorList>
    </citation>
    <scope>NUCLEOTIDE SEQUENCE [LARGE SCALE GENOMIC DNA]</scope>
    <source>
        <strain evidence="3 4">CBS 268.59</strain>
    </source>
</reference>
<feature type="transmembrane region" description="Helical" evidence="1">
    <location>
        <begin position="238"/>
        <end position="257"/>
    </location>
</feature>
<dbReference type="PANTHER" id="PTHR34502:SF3">
    <property type="entry name" value="DUF6594 DOMAIN-CONTAINING PROTEIN"/>
    <property type="match status" value="1"/>
</dbReference>
<comment type="caution">
    <text evidence="3">The sequence shown here is derived from an EMBL/GenBank/DDBJ whole genome shotgun (WGS) entry which is preliminary data.</text>
</comment>
<evidence type="ECO:0000256" key="1">
    <source>
        <dbReference type="SAM" id="Phobius"/>
    </source>
</evidence>
<gene>
    <name evidence="3" type="ORF">LSUE1_G003434</name>
</gene>
<keyword evidence="1" id="KW-0472">Membrane</keyword>
<dbReference type="PANTHER" id="PTHR34502">
    <property type="entry name" value="DUF6594 DOMAIN-CONTAINING PROTEIN-RELATED"/>
    <property type="match status" value="1"/>
</dbReference>
<dbReference type="AlphaFoldDB" id="A0A8T9CGL5"/>
<accession>A0A8T9CGL5</accession>
<organism evidence="3 4">
    <name type="scientific">Lachnellula suecica</name>
    <dbReference type="NCBI Taxonomy" id="602035"/>
    <lineage>
        <taxon>Eukaryota</taxon>
        <taxon>Fungi</taxon>
        <taxon>Dikarya</taxon>
        <taxon>Ascomycota</taxon>
        <taxon>Pezizomycotina</taxon>
        <taxon>Leotiomycetes</taxon>
        <taxon>Helotiales</taxon>
        <taxon>Lachnaceae</taxon>
        <taxon>Lachnellula</taxon>
    </lineage>
</organism>
<keyword evidence="4" id="KW-1185">Reference proteome</keyword>
<protein>
    <recommendedName>
        <fullName evidence="2">DUF6594 domain-containing protein</fullName>
    </recommendedName>
</protein>
<dbReference type="Pfam" id="PF20237">
    <property type="entry name" value="DUF6594"/>
    <property type="match status" value="1"/>
</dbReference>
<feature type="transmembrane region" description="Helical" evidence="1">
    <location>
        <begin position="175"/>
        <end position="197"/>
    </location>
</feature>
<dbReference type="EMBL" id="QGMK01000037">
    <property type="protein sequence ID" value="TVY85009.1"/>
    <property type="molecule type" value="Genomic_DNA"/>
</dbReference>
<evidence type="ECO:0000313" key="4">
    <source>
        <dbReference type="Proteomes" id="UP000469558"/>
    </source>
</evidence>
<dbReference type="Proteomes" id="UP000469558">
    <property type="component" value="Unassembled WGS sequence"/>
</dbReference>
<dbReference type="OrthoDB" id="3533814at2759"/>
<feature type="domain" description="DUF6594" evidence="2">
    <location>
        <begin position="1"/>
        <end position="250"/>
    </location>
</feature>
<evidence type="ECO:0000313" key="3">
    <source>
        <dbReference type="EMBL" id="TVY85009.1"/>
    </source>
</evidence>
<sequence length="261" mass="30227">MLYRRFGFLQARLLLYKQDELRELEGTLDRLDKVDEKTRPDMLQSREQDDADDTFRKNLMHEIEETFKEYAQLLTVARDLATFNRPPTRDYLSIRRYFDEQDPVSNMESYIYHKEDIVTLKPGREHSWLDSFVESILRRCDSKVIRYVFSTPELRDKADPKLAGVWLIQRERIELLVSLIITIVIVAILIVPIYILFFLTIGPQNGHSISIIISVLLVSTLLFSGVLSLFTRAKRHEILAAAAAYCAVLVVFIGNVGKLST</sequence>